<evidence type="ECO:0000256" key="5">
    <source>
        <dbReference type="ARBA" id="ARBA00022679"/>
    </source>
</evidence>
<keyword evidence="4 9" id="KW-0489">Methyltransferase</keyword>
<evidence type="ECO:0000259" key="8">
    <source>
        <dbReference type="Pfam" id="PF00590"/>
    </source>
</evidence>
<comment type="similarity">
    <text evidence="2 7">Belongs to the precorrin methyltransferase family.</text>
</comment>
<dbReference type="PANTHER" id="PTHR43467">
    <property type="entry name" value="COBALT-PRECORRIN-2 C(20)-METHYLTRANSFERASE"/>
    <property type="match status" value="1"/>
</dbReference>
<accession>B3EC12</accession>
<dbReference type="PIRSF" id="PIRSF036427">
    <property type="entry name" value="Precrrn-2_mtase"/>
    <property type="match status" value="1"/>
</dbReference>
<dbReference type="InterPro" id="IPR035996">
    <property type="entry name" value="4pyrrol_Methylase_sf"/>
</dbReference>
<dbReference type="CDD" id="cd11645">
    <property type="entry name" value="Precorrin_2_C20_MT"/>
    <property type="match status" value="1"/>
</dbReference>
<evidence type="ECO:0000256" key="7">
    <source>
        <dbReference type="PIRNR" id="PIRNR036427"/>
    </source>
</evidence>
<dbReference type="InterPro" id="IPR012382">
    <property type="entry name" value="CobI/CbiL"/>
</dbReference>
<dbReference type="Pfam" id="PF00590">
    <property type="entry name" value="TP_methylase"/>
    <property type="match status" value="1"/>
</dbReference>
<dbReference type="eggNOG" id="COG2243">
    <property type="taxonomic scope" value="Bacteria"/>
</dbReference>
<dbReference type="Gene3D" id="3.40.1010.10">
    <property type="entry name" value="Cobalt-precorrin-4 Transmethylase, Domain 1"/>
    <property type="match status" value="1"/>
</dbReference>
<keyword evidence="3" id="KW-0169">Cobalamin biosynthesis</keyword>
<comment type="pathway">
    <text evidence="1">Cofactor biosynthesis; adenosylcobalamin biosynthesis.</text>
</comment>
<dbReference type="PANTHER" id="PTHR43467:SF2">
    <property type="entry name" value="COBALT-PRECORRIN-2 C(20)-METHYLTRANSFERASE"/>
    <property type="match status" value="1"/>
</dbReference>
<dbReference type="RefSeq" id="WP_012465966.1">
    <property type="nucleotide sequence ID" value="NC_010803.1"/>
</dbReference>
<dbReference type="SUPFAM" id="SSF53790">
    <property type="entry name" value="Tetrapyrrole methylase"/>
    <property type="match status" value="1"/>
</dbReference>
<dbReference type="InterPro" id="IPR014777">
    <property type="entry name" value="4pyrrole_Mease_sub1"/>
</dbReference>
<dbReference type="InterPro" id="IPR006364">
    <property type="entry name" value="CobI/CbiL/CobIJ_dom"/>
</dbReference>
<dbReference type="EMBL" id="CP001097">
    <property type="protein sequence ID" value="ACD90087.1"/>
    <property type="molecule type" value="Genomic_DNA"/>
</dbReference>
<dbReference type="HOGENOM" id="CLU_076014_0_0_10"/>
<evidence type="ECO:0000256" key="1">
    <source>
        <dbReference type="ARBA" id="ARBA00004953"/>
    </source>
</evidence>
<dbReference type="GO" id="GO:0030788">
    <property type="term" value="F:precorrin-2 C20-methyltransferase activity"/>
    <property type="evidence" value="ECO:0007669"/>
    <property type="project" value="InterPro"/>
</dbReference>
<evidence type="ECO:0000313" key="10">
    <source>
        <dbReference type="Proteomes" id="UP000008841"/>
    </source>
</evidence>
<dbReference type="InterPro" id="IPR003043">
    <property type="entry name" value="Uropor_MeTrfase_CS"/>
</dbReference>
<evidence type="ECO:0000256" key="3">
    <source>
        <dbReference type="ARBA" id="ARBA00022573"/>
    </source>
</evidence>
<feature type="domain" description="Tetrapyrrole methylase" evidence="8">
    <location>
        <begin position="14"/>
        <end position="220"/>
    </location>
</feature>
<dbReference type="Proteomes" id="UP000008841">
    <property type="component" value="Chromosome"/>
</dbReference>
<evidence type="ECO:0000313" key="9">
    <source>
        <dbReference type="EMBL" id="ACD90087.1"/>
    </source>
</evidence>
<organism evidence="9 10">
    <name type="scientific">Chlorobium limicola (strain DSM 245 / NBRC 103803 / 6330)</name>
    <dbReference type="NCBI Taxonomy" id="290315"/>
    <lineage>
        <taxon>Bacteria</taxon>
        <taxon>Pseudomonadati</taxon>
        <taxon>Chlorobiota</taxon>
        <taxon>Chlorobiia</taxon>
        <taxon>Chlorobiales</taxon>
        <taxon>Chlorobiaceae</taxon>
        <taxon>Chlorobium/Pelodictyon group</taxon>
        <taxon>Chlorobium</taxon>
    </lineage>
</organism>
<proteinExistence type="inferred from homology"/>
<dbReference type="UniPathway" id="UPA00148"/>
<dbReference type="GO" id="GO:0032259">
    <property type="term" value="P:methylation"/>
    <property type="evidence" value="ECO:0007669"/>
    <property type="project" value="UniProtKB-KW"/>
</dbReference>
<dbReference type="NCBIfam" id="TIGR01467">
    <property type="entry name" value="cobI_cbiL"/>
    <property type="match status" value="1"/>
</dbReference>
<protein>
    <submittedName>
        <fullName evidence="9">Precorrin-2 C20-methyltransferase</fullName>
    </submittedName>
</protein>
<dbReference type="PROSITE" id="PS00839">
    <property type="entry name" value="SUMT_1"/>
    <property type="match status" value="1"/>
</dbReference>
<dbReference type="STRING" id="290315.Clim_1011"/>
<keyword evidence="6" id="KW-0949">S-adenosyl-L-methionine</keyword>
<sequence>MRERIEQQPPCGQLWGVSLGPGDPELVTIKALRVLQHADVICCPATEDAHGGLQSVAVDILCDLGLSEDRFRLMTLPMSRNRDHAERGYREHFRRIADDCRTGKTVAVVTVGDAGFYSTVFPMIRLAEREGIVCTLIPGVPAFLAAGAAALMPIALRDDRVQVLAMVEHVAEIQQALSSGGTVVVMKLSTIRSQLLSWLEKSGTPFLYAEKVGMHGEFTTSDIEDLRDRAIPYFSLLVCSPYCGRPAENRNP</sequence>
<evidence type="ECO:0000256" key="6">
    <source>
        <dbReference type="ARBA" id="ARBA00022691"/>
    </source>
</evidence>
<reference evidence="9 10" key="1">
    <citation type="submission" date="2008-05" db="EMBL/GenBank/DDBJ databases">
        <title>Complete sequence of Chlorobium limicola DSM 245.</title>
        <authorList>
            <consortium name="US DOE Joint Genome Institute"/>
            <person name="Lucas S."/>
            <person name="Copeland A."/>
            <person name="Lapidus A."/>
            <person name="Glavina del Rio T."/>
            <person name="Dalin E."/>
            <person name="Tice H."/>
            <person name="Bruce D."/>
            <person name="Goodwin L."/>
            <person name="Pitluck S."/>
            <person name="Schmutz J."/>
            <person name="Larimer F."/>
            <person name="Land M."/>
            <person name="Hauser L."/>
            <person name="Kyrpides N."/>
            <person name="Ovchinnikova G."/>
            <person name="Zhao F."/>
            <person name="Li T."/>
            <person name="Liu Z."/>
            <person name="Overmann J."/>
            <person name="Bryant D.A."/>
            <person name="Richardson P."/>
        </authorList>
    </citation>
    <scope>NUCLEOTIDE SEQUENCE [LARGE SCALE GENOMIC DNA]</scope>
    <source>
        <strain evidence="10">DSM 245 / NBRC 103803 / 6330</strain>
    </source>
</reference>
<dbReference type="OrthoDB" id="9815856at2"/>
<evidence type="ECO:0000256" key="2">
    <source>
        <dbReference type="ARBA" id="ARBA00005879"/>
    </source>
</evidence>
<dbReference type="GO" id="GO:0009236">
    <property type="term" value="P:cobalamin biosynthetic process"/>
    <property type="evidence" value="ECO:0007669"/>
    <property type="project" value="UniProtKB-UniRule"/>
</dbReference>
<dbReference type="KEGG" id="cli:Clim_1011"/>
<gene>
    <name evidence="9" type="ordered locus">Clim_1011</name>
</gene>
<dbReference type="Gene3D" id="3.30.950.10">
    <property type="entry name" value="Methyltransferase, Cobalt-precorrin-4 Transmethylase, Domain 2"/>
    <property type="match status" value="1"/>
</dbReference>
<name>B3EC12_CHLL2</name>
<dbReference type="InterPro" id="IPR000878">
    <property type="entry name" value="4pyrrol_Mease"/>
</dbReference>
<dbReference type="AlphaFoldDB" id="B3EC12"/>
<keyword evidence="5 9" id="KW-0808">Transferase</keyword>
<evidence type="ECO:0000256" key="4">
    <source>
        <dbReference type="ARBA" id="ARBA00022603"/>
    </source>
</evidence>
<dbReference type="InterPro" id="IPR014776">
    <property type="entry name" value="4pyrrole_Mease_sub2"/>
</dbReference>